<evidence type="ECO:0000313" key="3">
    <source>
        <dbReference type="Proteomes" id="UP000314294"/>
    </source>
</evidence>
<protein>
    <submittedName>
        <fullName evidence="2">Uncharacterized protein</fullName>
    </submittedName>
</protein>
<dbReference type="Proteomes" id="UP000314294">
    <property type="component" value="Unassembled WGS sequence"/>
</dbReference>
<feature type="compositionally biased region" description="Low complexity" evidence="1">
    <location>
        <begin position="37"/>
        <end position="59"/>
    </location>
</feature>
<reference evidence="2 3" key="1">
    <citation type="submission" date="2019-03" db="EMBL/GenBank/DDBJ databases">
        <title>First draft genome of Liparis tanakae, snailfish: a comprehensive survey of snailfish specific genes.</title>
        <authorList>
            <person name="Kim W."/>
            <person name="Song I."/>
            <person name="Jeong J.-H."/>
            <person name="Kim D."/>
            <person name="Kim S."/>
            <person name="Ryu S."/>
            <person name="Song J.Y."/>
            <person name="Lee S.K."/>
        </authorList>
    </citation>
    <scope>NUCLEOTIDE SEQUENCE [LARGE SCALE GENOMIC DNA]</scope>
    <source>
        <tissue evidence="2">Muscle</tissue>
    </source>
</reference>
<accession>A0A4Z2G0A9</accession>
<evidence type="ECO:0000313" key="2">
    <source>
        <dbReference type="EMBL" id="TNN46600.1"/>
    </source>
</evidence>
<sequence length="82" mass="8982">MTDQLGVVLLHRIKPFMSSEATRCVPRAAVVPPERATTTNTYTHPPPTHLHTGQLGTLTSDNGWGETCSTSRSRVPLDRSLQ</sequence>
<gene>
    <name evidence="2" type="ORF">EYF80_043187</name>
</gene>
<evidence type="ECO:0000256" key="1">
    <source>
        <dbReference type="SAM" id="MobiDB-lite"/>
    </source>
</evidence>
<dbReference type="AlphaFoldDB" id="A0A4Z2G0A9"/>
<proteinExistence type="predicted"/>
<keyword evidence="3" id="KW-1185">Reference proteome</keyword>
<comment type="caution">
    <text evidence="2">The sequence shown here is derived from an EMBL/GenBank/DDBJ whole genome shotgun (WGS) entry which is preliminary data.</text>
</comment>
<feature type="region of interest" description="Disordered" evidence="1">
    <location>
        <begin position="36"/>
        <end position="82"/>
    </location>
</feature>
<name>A0A4Z2G0A9_9TELE</name>
<organism evidence="2 3">
    <name type="scientific">Liparis tanakae</name>
    <name type="common">Tanaka's snailfish</name>
    <dbReference type="NCBI Taxonomy" id="230148"/>
    <lineage>
        <taxon>Eukaryota</taxon>
        <taxon>Metazoa</taxon>
        <taxon>Chordata</taxon>
        <taxon>Craniata</taxon>
        <taxon>Vertebrata</taxon>
        <taxon>Euteleostomi</taxon>
        <taxon>Actinopterygii</taxon>
        <taxon>Neopterygii</taxon>
        <taxon>Teleostei</taxon>
        <taxon>Neoteleostei</taxon>
        <taxon>Acanthomorphata</taxon>
        <taxon>Eupercaria</taxon>
        <taxon>Perciformes</taxon>
        <taxon>Cottioidei</taxon>
        <taxon>Cottales</taxon>
        <taxon>Liparidae</taxon>
        <taxon>Liparis</taxon>
    </lineage>
</organism>
<dbReference type="EMBL" id="SRLO01000781">
    <property type="protein sequence ID" value="TNN46600.1"/>
    <property type="molecule type" value="Genomic_DNA"/>
</dbReference>